<dbReference type="GO" id="GO:0004930">
    <property type="term" value="F:G protein-coupled receptor activity"/>
    <property type="evidence" value="ECO:0007669"/>
    <property type="project" value="TreeGrafter"/>
</dbReference>
<feature type="transmembrane region" description="Helical" evidence="5">
    <location>
        <begin position="77"/>
        <end position="99"/>
    </location>
</feature>
<dbReference type="Proteomes" id="UP000184073">
    <property type="component" value="Unassembled WGS sequence"/>
</dbReference>
<dbReference type="VEuPathDB" id="FungiDB:ASPVEDRAFT_41437"/>
<evidence type="ECO:0000259" key="6">
    <source>
        <dbReference type="Pfam" id="PF11970"/>
    </source>
</evidence>
<dbReference type="STRING" id="1036611.A0A1L9PK15"/>
<accession>A0A1L9PK15</accession>
<gene>
    <name evidence="7" type="ORF">ASPVEDRAFT_41437</name>
</gene>
<dbReference type="Pfam" id="PF11970">
    <property type="entry name" value="GPR_Gpa2_C"/>
    <property type="match status" value="1"/>
</dbReference>
<proteinExistence type="predicted"/>
<dbReference type="EMBL" id="KV878128">
    <property type="protein sequence ID" value="OJJ01867.1"/>
    <property type="molecule type" value="Genomic_DNA"/>
</dbReference>
<dbReference type="Gene3D" id="1.20.1070.10">
    <property type="entry name" value="Rhodopsin 7-helix transmembrane proteins"/>
    <property type="match status" value="1"/>
</dbReference>
<dbReference type="InterPro" id="IPR022596">
    <property type="entry name" value="GPR1/2/3_C"/>
</dbReference>
<dbReference type="CDD" id="cd00637">
    <property type="entry name" value="7tm_classA_rhodopsin-like"/>
    <property type="match status" value="1"/>
</dbReference>
<evidence type="ECO:0000313" key="7">
    <source>
        <dbReference type="EMBL" id="OJJ01867.1"/>
    </source>
</evidence>
<dbReference type="PANTHER" id="PTHR23112:SF37">
    <property type="entry name" value="G PROTEIN-COUPLED RECEPTOR GPR1"/>
    <property type="match status" value="1"/>
</dbReference>
<feature type="transmembrane region" description="Helical" evidence="5">
    <location>
        <begin position="195"/>
        <end position="220"/>
    </location>
</feature>
<dbReference type="OrthoDB" id="100006at2759"/>
<feature type="transmembrane region" description="Helical" evidence="5">
    <location>
        <begin position="153"/>
        <end position="175"/>
    </location>
</feature>
<evidence type="ECO:0000256" key="3">
    <source>
        <dbReference type="ARBA" id="ARBA00022989"/>
    </source>
</evidence>
<feature type="transmembrane region" description="Helical" evidence="5">
    <location>
        <begin position="119"/>
        <end position="141"/>
    </location>
</feature>
<evidence type="ECO:0000256" key="5">
    <source>
        <dbReference type="SAM" id="Phobius"/>
    </source>
</evidence>
<dbReference type="SUPFAM" id="SSF81321">
    <property type="entry name" value="Family A G protein-coupled receptor-like"/>
    <property type="match status" value="1"/>
</dbReference>
<feature type="domain" description="G protein-coupled receptor GPR1/2/3 C-terminal" evidence="6">
    <location>
        <begin position="241"/>
        <end position="306"/>
    </location>
</feature>
<protein>
    <recommendedName>
        <fullName evidence="6">G protein-coupled receptor GPR1/2/3 C-terminal domain-containing protein</fullName>
    </recommendedName>
</protein>
<name>A0A1L9PK15_ASPVE</name>
<dbReference type="AlphaFoldDB" id="A0A1L9PK15"/>
<comment type="subcellular location">
    <subcellularLocation>
        <location evidence="1">Membrane</location>
        <topology evidence="1">Multi-pass membrane protein</topology>
    </subcellularLocation>
</comment>
<sequence length="358" mass="40399">MSGIAHLYSGVNRSHYQPRSHAEDIDPLDPQQRQGLIAVSCIAAVSLLATFSLLCFLTYRFIFWKKYHRRPLGHNHYVVLVYNLALADAQQCLGFMVSLRWLDKEAVHASDPFCFLQGVWLQIGDPMSGLFVLAIAIYTALRVMGDYHISHRLFVTVIVSLWVFGILLFIIPIAVLGRWAWLPAVAWCWIAPGQLALWVWTHYFWIFLTQFVTLLLYIALFMQIRRRIAECTNLGGRRNSLRNMHRVASYMVVYPIIYTILTVPLAAGRMASLAGHTPSMTYFCVSGTLMTLSGLCDTVLYTLARRQSVLDSERRGSSNLTSDLLGSAEGGLGNGYVGRTSRGGEVMVQSDFDEDIRY</sequence>
<organism evidence="7 8">
    <name type="scientific">Aspergillus versicolor CBS 583.65</name>
    <dbReference type="NCBI Taxonomy" id="1036611"/>
    <lineage>
        <taxon>Eukaryota</taxon>
        <taxon>Fungi</taxon>
        <taxon>Dikarya</taxon>
        <taxon>Ascomycota</taxon>
        <taxon>Pezizomycotina</taxon>
        <taxon>Eurotiomycetes</taxon>
        <taxon>Eurotiomycetidae</taxon>
        <taxon>Eurotiales</taxon>
        <taxon>Aspergillaceae</taxon>
        <taxon>Aspergillus</taxon>
        <taxon>Aspergillus subgen. Nidulantes</taxon>
    </lineage>
</organism>
<evidence type="ECO:0000313" key="8">
    <source>
        <dbReference type="Proteomes" id="UP000184073"/>
    </source>
</evidence>
<keyword evidence="2 5" id="KW-0812">Transmembrane</keyword>
<dbReference type="GO" id="GO:0005886">
    <property type="term" value="C:plasma membrane"/>
    <property type="evidence" value="ECO:0007669"/>
    <property type="project" value="TreeGrafter"/>
</dbReference>
<evidence type="ECO:0000256" key="4">
    <source>
        <dbReference type="ARBA" id="ARBA00023136"/>
    </source>
</evidence>
<feature type="transmembrane region" description="Helical" evidence="5">
    <location>
        <begin position="36"/>
        <end position="57"/>
    </location>
</feature>
<feature type="transmembrane region" description="Helical" evidence="5">
    <location>
        <begin position="247"/>
        <end position="267"/>
    </location>
</feature>
<evidence type="ECO:0000256" key="1">
    <source>
        <dbReference type="ARBA" id="ARBA00004141"/>
    </source>
</evidence>
<reference evidence="8" key="1">
    <citation type="journal article" date="2017" name="Genome Biol.">
        <title>Comparative genomics reveals high biological diversity and specific adaptations in the industrially and medically important fungal genus Aspergillus.</title>
        <authorList>
            <person name="de Vries R.P."/>
            <person name="Riley R."/>
            <person name="Wiebenga A."/>
            <person name="Aguilar-Osorio G."/>
            <person name="Amillis S."/>
            <person name="Uchima C.A."/>
            <person name="Anderluh G."/>
            <person name="Asadollahi M."/>
            <person name="Askin M."/>
            <person name="Barry K."/>
            <person name="Battaglia E."/>
            <person name="Bayram O."/>
            <person name="Benocci T."/>
            <person name="Braus-Stromeyer S.A."/>
            <person name="Caldana C."/>
            <person name="Canovas D."/>
            <person name="Cerqueira G.C."/>
            <person name="Chen F."/>
            <person name="Chen W."/>
            <person name="Choi C."/>
            <person name="Clum A."/>
            <person name="Dos Santos R.A."/>
            <person name="Damasio A.R."/>
            <person name="Diallinas G."/>
            <person name="Emri T."/>
            <person name="Fekete E."/>
            <person name="Flipphi M."/>
            <person name="Freyberg S."/>
            <person name="Gallo A."/>
            <person name="Gournas C."/>
            <person name="Habgood R."/>
            <person name="Hainaut M."/>
            <person name="Harispe M.L."/>
            <person name="Henrissat B."/>
            <person name="Hilden K.S."/>
            <person name="Hope R."/>
            <person name="Hossain A."/>
            <person name="Karabika E."/>
            <person name="Karaffa L."/>
            <person name="Karanyi Z."/>
            <person name="Krasevec N."/>
            <person name="Kuo A."/>
            <person name="Kusch H."/>
            <person name="LaButti K."/>
            <person name="Lagendijk E.L."/>
            <person name="Lapidus A."/>
            <person name="Levasseur A."/>
            <person name="Lindquist E."/>
            <person name="Lipzen A."/>
            <person name="Logrieco A.F."/>
            <person name="MacCabe A."/>
            <person name="Maekelae M.R."/>
            <person name="Malavazi I."/>
            <person name="Melin P."/>
            <person name="Meyer V."/>
            <person name="Mielnichuk N."/>
            <person name="Miskei M."/>
            <person name="Molnar A.P."/>
            <person name="Mule G."/>
            <person name="Ngan C.Y."/>
            <person name="Orejas M."/>
            <person name="Orosz E."/>
            <person name="Ouedraogo J.P."/>
            <person name="Overkamp K.M."/>
            <person name="Park H.-S."/>
            <person name="Perrone G."/>
            <person name="Piumi F."/>
            <person name="Punt P.J."/>
            <person name="Ram A.F."/>
            <person name="Ramon A."/>
            <person name="Rauscher S."/>
            <person name="Record E."/>
            <person name="Riano-Pachon D.M."/>
            <person name="Robert V."/>
            <person name="Roehrig J."/>
            <person name="Ruller R."/>
            <person name="Salamov A."/>
            <person name="Salih N.S."/>
            <person name="Samson R.A."/>
            <person name="Sandor E."/>
            <person name="Sanguinetti M."/>
            <person name="Schuetze T."/>
            <person name="Sepcic K."/>
            <person name="Shelest E."/>
            <person name="Sherlock G."/>
            <person name="Sophianopoulou V."/>
            <person name="Squina F.M."/>
            <person name="Sun H."/>
            <person name="Susca A."/>
            <person name="Todd R.B."/>
            <person name="Tsang A."/>
            <person name="Unkles S.E."/>
            <person name="van de Wiele N."/>
            <person name="van Rossen-Uffink D."/>
            <person name="Oliveira J.V."/>
            <person name="Vesth T.C."/>
            <person name="Visser J."/>
            <person name="Yu J.-H."/>
            <person name="Zhou M."/>
            <person name="Andersen M.R."/>
            <person name="Archer D.B."/>
            <person name="Baker S.E."/>
            <person name="Benoit I."/>
            <person name="Brakhage A.A."/>
            <person name="Braus G.H."/>
            <person name="Fischer R."/>
            <person name="Frisvad J.C."/>
            <person name="Goldman G.H."/>
            <person name="Houbraken J."/>
            <person name="Oakley B."/>
            <person name="Pocsi I."/>
            <person name="Scazzocchio C."/>
            <person name="Seiboth B."/>
            <person name="vanKuyk P.A."/>
            <person name="Wortman J."/>
            <person name="Dyer P.S."/>
            <person name="Grigoriev I.V."/>
        </authorList>
    </citation>
    <scope>NUCLEOTIDE SEQUENCE [LARGE SCALE GENOMIC DNA]</scope>
    <source>
        <strain evidence="8">CBS 583.65</strain>
    </source>
</reference>
<keyword evidence="4 5" id="KW-0472">Membrane</keyword>
<keyword evidence="3 5" id="KW-1133">Transmembrane helix</keyword>
<dbReference type="GeneID" id="63727855"/>
<evidence type="ECO:0000256" key="2">
    <source>
        <dbReference type="ARBA" id="ARBA00022692"/>
    </source>
</evidence>
<dbReference type="PANTHER" id="PTHR23112">
    <property type="entry name" value="G PROTEIN-COUPLED RECEPTOR 157-RELATED"/>
    <property type="match status" value="1"/>
</dbReference>
<feature type="transmembrane region" description="Helical" evidence="5">
    <location>
        <begin position="279"/>
        <end position="304"/>
    </location>
</feature>
<keyword evidence="8" id="KW-1185">Reference proteome</keyword>
<dbReference type="GO" id="GO:0007189">
    <property type="term" value="P:adenylate cyclase-activating G protein-coupled receptor signaling pathway"/>
    <property type="evidence" value="ECO:0007669"/>
    <property type="project" value="TreeGrafter"/>
</dbReference>
<dbReference type="RefSeq" id="XP_040667629.1">
    <property type="nucleotide sequence ID" value="XM_040812344.1"/>
</dbReference>